<organism evidence="1 2">
    <name type="scientific">Lentilactobacillus kosonis</name>
    <dbReference type="NCBI Taxonomy" id="2810561"/>
    <lineage>
        <taxon>Bacteria</taxon>
        <taxon>Bacillati</taxon>
        <taxon>Bacillota</taxon>
        <taxon>Bacilli</taxon>
        <taxon>Lactobacillales</taxon>
        <taxon>Lactobacillaceae</taxon>
        <taxon>Lentilactobacillus</taxon>
    </lineage>
</organism>
<sequence>MTVADELDLDLPGTRISEQLYAKMIQDPDWANLGTQGLIKLYESESQE</sequence>
<dbReference type="AlphaFoldDB" id="A0A401FNI8"/>
<comment type="caution">
    <text evidence="1">The sequence shown here is derived from an EMBL/GenBank/DDBJ whole genome shotgun (WGS) entry which is preliminary data.</text>
</comment>
<reference evidence="1 2" key="1">
    <citation type="submission" date="2017-11" db="EMBL/GenBank/DDBJ databases">
        <title>Draft Genome Sequence of Lactobacillus curieae NBRC 111893 isolated from Koso, a Japanese sugar-Vegetable Fermented Beverage.</title>
        <authorList>
            <person name="Chiou T.Y."/>
            <person name="Oshima K."/>
            <person name="Suda W."/>
            <person name="Hattori M."/>
            <person name="Takahashi T."/>
        </authorList>
    </citation>
    <scope>NUCLEOTIDE SEQUENCE [LARGE SCALE GENOMIC DNA]</scope>
    <source>
        <strain evidence="1 2">NBRC111893</strain>
    </source>
</reference>
<evidence type="ECO:0000313" key="1">
    <source>
        <dbReference type="EMBL" id="GAY73913.1"/>
    </source>
</evidence>
<name>A0A401FNI8_9LACO</name>
<dbReference type="EMBL" id="BEXA01000005">
    <property type="protein sequence ID" value="GAY73913.1"/>
    <property type="molecule type" value="Genomic_DNA"/>
</dbReference>
<dbReference type="Proteomes" id="UP000286974">
    <property type="component" value="Unassembled WGS sequence"/>
</dbReference>
<evidence type="ECO:0000313" key="2">
    <source>
        <dbReference type="Proteomes" id="UP000286974"/>
    </source>
</evidence>
<keyword evidence="2" id="KW-1185">Reference proteome</keyword>
<gene>
    <name evidence="1" type="ORF">NBRC111893_2059</name>
</gene>
<protein>
    <submittedName>
        <fullName evidence="1">Uncharacterized protein</fullName>
    </submittedName>
</protein>
<proteinExistence type="predicted"/>
<accession>A0A401FNI8</accession>